<organism evidence="2 3">
    <name type="scientific">Alternaria panax</name>
    <dbReference type="NCBI Taxonomy" id="48097"/>
    <lineage>
        <taxon>Eukaryota</taxon>
        <taxon>Fungi</taxon>
        <taxon>Dikarya</taxon>
        <taxon>Ascomycota</taxon>
        <taxon>Pezizomycotina</taxon>
        <taxon>Dothideomycetes</taxon>
        <taxon>Pleosporomycetidae</taxon>
        <taxon>Pleosporales</taxon>
        <taxon>Pleosporineae</taxon>
        <taxon>Pleosporaceae</taxon>
        <taxon>Alternaria</taxon>
        <taxon>Alternaria sect. Panax</taxon>
    </lineage>
</organism>
<sequence length="602" mass="67088">MSGAFSPGDGRPHSASAQDGSKQAANSLWTEDECLFIQLQAELALAAASLPVASALLINGRTCYQNFCRFFNKVEGHPPEVASQRITSIVRKSEGEYCSKQEELVALVVLKIRNMAIKARKAGGSKQLKWWTITPEVFDEYRKIREIVGYDKEVRDPRDRPEMWMFLDRAVRERFPESCTPMATSASAEKSQIPSAFSADDIAPNSLAHGGTSRNGPHTDINVAPASDDPPVVETTRLRTTTIVRPTPVPDVDIIVSHACQPKRTTHVAGRPEMRLGPEDFAKETGSIICTTFRKDGHRCTLHAPKETPEGKRPTYICHIHQSMQLKSLEAINANEPKRKKVVADHEGEMKLRAGTKRTIKAVTPIEEEREEENANKEEPLNKRVKLILKLKTPGAGGTMRASDDPLDDGGEEEEVEEGEENDEDDEDDGDVNIDDNDDEEEEEEDGEGEPTKKHTKSASKNKGRKGKGHSANRAQNNPWHADERQVFVDGCNKWIAAHGLVSWVDNFTIILNEACDRINEYRPQHPEKFAGRATRGIHAVRSQALRGPGIEYWRSKAEEYKAKIANGETIEDATLKPTDLFDLADFTPKSQQKVLQSQFGR</sequence>
<dbReference type="AlphaFoldDB" id="A0AAD4F7G4"/>
<feature type="region of interest" description="Disordered" evidence="1">
    <location>
        <begin position="201"/>
        <end position="232"/>
    </location>
</feature>
<comment type="caution">
    <text evidence="2">The sequence shown here is derived from an EMBL/GenBank/DDBJ whole genome shotgun (WGS) entry which is preliminary data.</text>
</comment>
<feature type="compositionally biased region" description="Basic residues" evidence="1">
    <location>
        <begin position="454"/>
        <end position="471"/>
    </location>
</feature>
<feature type="compositionally biased region" description="Acidic residues" evidence="1">
    <location>
        <begin position="405"/>
        <end position="449"/>
    </location>
</feature>
<evidence type="ECO:0000313" key="3">
    <source>
        <dbReference type="Proteomes" id="UP001199106"/>
    </source>
</evidence>
<reference evidence="2" key="1">
    <citation type="submission" date="2021-07" db="EMBL/GenBank/DDBJ databases">
        <title>Genome Resource of American Ginseng Black Spot Pathogen Alternaria panax.</title>
        <authorList>
            <person name="Qiu C."/>
            <person name="Wang W."/>
            <person name="Liu Z."/>
        </authorList>
    </citation>
    <scope>NUCLEOTIDE SEQUENCE</scope>
    <source>
        <strain evidence="2">BNCC115425</strain>
    </source>
</reference>
<protein>
    <submittedName>
        <fullName evidence="2">Uncharacterized protein</fullName>
    </submittedName>
</protein>
<evidence type="ECO:0000313" key="2">
    <source>
        <dbReference type="EMBL" id="KAG9184912.1"/>
    </source>
</evidence>
<feature type="region of interest" description="Disordered" evidence="1">
    <location>
        <begin position="1"/>
        <end position="22"/>
    </location>
</feature>
<keyword evidence="3" id="KW-1185">Reference proteome</keyword>
<accession>A0AAD4F7G4</accession>
<evidence type="ECO:0000256" key="1">
    <source>
        <dbReference type="SAM" id="MobiDB-lite"/>
    </source>
</evidence>
<gene>
    <name evidence="2" type="ORF">G6011_11742</name>
</gene>
<name>A0AAD4F7G4_9PLEO</name>
<dbReference type="Proteomes" id="UP001199106">
    <property type="component" value="Unassembled WGS sequence"/>
</dbReference>
<dbReference type="EMBL" id="JAANER010000013">
    <property type="protein sequence ID" value="KAG9184912.1"/>
    <property type="molecule type" value="Genomic_DNA"/>
</dbReference>
<feature type="region of interest" description="Disordered" evidence="1">
    <location>
        <begin position="394"/>
        <end position="482"/>
    </location>
</feature>
<proteinExistence type="predicted"/>